<dbReference type="Proteomes" id="UP000177167">
    <property type="component" value="Unassembled WGS sequence"/>
</dbReference>
<feature type="domain" description="FAD dependent oxidoreductase" evidence="1">
    <location>
        <begin position="7"/>
        <end position="368"/>
    </location>
</feature>
<dbReference type="InterPro" id="IPR036188">
    <property type="entry name" value="FAD/NAD-bd_sf"/>
</dbReference>
<proteinExistence type="predicted"/>
<reference evidence="2 3" key="1">
    <citation type="journal article" date="2016" name="Nat. Commun.">
        <title>Thousands of microbial genomes shed light on interconnected biogeochemical processes in an aquifer system.</title>
        <authorList>
            <person name="Anantharaman K."/>
            <person name="Brown C.T."/>
            <person name="Hug L.A."/>
            <person name="Sharon I."/>
            <person name="Castelle C.J."/>
            <person name="Probst A.J."/>
            <person name="Thomas B.C."/>
            <person name="Singh A."/>
            <person name="Wilkins M.J."/>
            <person name="Karaoz U."/>
            <person name="Brodie E.L."/>
            <person name="Williams K.H."/>
            <person name="Hubbard S.S."/>
            <person name="Banfield J.F."/>
        </authorList>
    </citation>
    <scope>NUCLEOTIDE SEQUENCE [LARGE SCALE GENOMIC DNA]</scope>
</reference>
<evidence type="ECO:0000259" key="1">
    <source>
        <dbReference type="Pfam" id="PF01266"/>
    </source>
</evidence>
<dbReference type="InterPro" id="IPR006076">
    <property type="entry name" value="FAD-dep_OxRdtase"/>
</dbReference>
<dbReference type="InterPro" id="IPR052745">
    <property type="entry name" value="G3P_Oxidase/Oxidoreductase"/>
</dbReference>
<dbReference type="PROSITE" id="PS51257">
    <property type="entry name" value="PROKAR_LIPOPROTEIN"/>
    <property type="match status" value="1"/>
</dbReference>
<evidence type="ECO:0000313" key="2">
    <source>
        <dbReference type="EMBL" id="OGN08642.1"/>
    </source>
</evidence>
<evidence type="ECO:0000313" key="3">
    <source>
        <dbReference type="Proteomes" id="UP000177167"/>
    </source>
</evidence>
<accession>A0A1F8F667</accession>
<protein>
    <recommendedName>
        <fullName evidence="1">FAD dependent oxidoreductase domain-containing protein</fullName>
    </recommendedName>
</protein>
<organism evidence="2 3">
    <name type="scientific">Candidatus Yanofskybacteria bacterium RIFCSPHIGHO2_02_FULL_41_11</name>
    <dbReference type="NCBI Taxonomy" id="1802675"/>
    <lineage>
        <taxon>Bacteria</taxon>
        <taxon>Candidatus Yanofskyibacteriota</taxon>
    </lineage>
</organism>
<dbReference type="SUPFAM" id="SSF51905">
    <property type="entry name" value="FAD/NAD(P)-binding domain"/>
    <property type="match status" value="1"/>
</dbReference>
<comment type="caution">
    <text evidence="2">The sequence shown here is derived from an EMBL/GenBank/DDBJ whole genome shotgun (WGS) entry which is preliminary data.</text>
</comment>
<dbReference type="EMBL" id="MGJP01000058">
    <property type="protein sequence ID" value="OGN08642.1"/>
    <property type="molecule type" value="Genomic_DNA"/>
</dbReference>
<dbReference type="Pfam" id="PF01266">
    <property type="entry name" value="DAO"/>
    <property type="match status" value="1"/>
</dbReference>
<sequence>MEDKAYDVIIIGAGVVGCAIVREISIRYPSHKIIVIEKLKDVGLETSRFNSGVLHSGFHQNPKFLKSRLAREGSRIAVDYMTSKGLSILRCGMLIALSGQSIVGALEEIPSLMNMAKRGFNKDLKVKFLTSFGVKKLEPNLKSWGGIFIPEVAVINPIHFVGALFSDALENGVSFRFNSSVTGIEVLADSYLVHTSVGCVSSKVIINAAGLYADEVSDMAGISGYKLYPWRGEYYEVVGAKRELIKRLVYPVHSHHYSGKGIHFSPRVDGRLFLGPNARLVPSKSYYLEDKTDVNIFAGHVRRFCPDIKSCDLRWAYSGIRPTLSNVPGELDFVIKVDRLKPKLINLIGIDSPGLSASMAIARYVCDLLG</sequence>
<dbReference type="AlphaFoldDB" id="A0A1F8F667"/>
<name>A0A1F8F667_9BACT</name>
<gene>
    <name evidence="2" type="ORF">A3J46_03000</name>
</gene>
<dbReference type="Gene3D" id="3.30.9.10">
    <property type="entry name" value="D-Amino Acid Oxidase, subunit A, domain 2"/>
    <property type="match status" value="1"/>
</dbReference>
<dbReference type="PANTHER" id="PTHR42720:SF1">
    <property type="entry name" value="GLYCEROL 3-PHOSPHATE OXIDASE"/>
    <property type="match status" value="1"/>
</dbReference>
<dbReference type="PANTHER" id="PTHR42720">
    <property type="entry name" value="GLYCEROL-3-PHOSPHATE DEHYDROGENASE"/>
    <property type="match status" value="1"/>
</dbReference>
<dbReference type="Gene3D" id="3.50.50.60">
    <property type="entry name" value="FAD/NAD(P)-binding domain"/>
    <property type="match status" value="1"/>
</dbReference>